<sequence>MSISRSFLYSLSIPSGPPDIHSLYLGWPVPIFALFPSFLGSTPLVAFLAPPSFRPLVKTLWFERGRSLALAMI</sequence>
<evidence type="ECO:0000313" key="2">
    <source>
        <dbReference type="EMBL" id="KAK7236546.1"/>
    </source>
</evidence>
<evidence type="ECO:0000256" key="1">
    <source>
        <dbReference type="SAM" id="Phobius"/>
    </source>
</evidence>
<comment type="caution">
    <text evidence="2">The sequence shown here is derived from an EMBL/GenBank/DDBJ whole genome shotgun (WGS) entry which is preliminary data.</text>
</comment>
<dbReference type="Proteomes" id="UP001372338">
    <property type="component" value="Unassembled WGS sequence"/>
</dbReference>
<proteinExistence type="predicted"/>
<keyword evidence="3" id="KW-1185">Reference proteome</keyword>
<keyword evidence="1" id="KW-1133">Transmembrane helix</keyword>
<organism evidence="2 3">
    <name type="scientific">Crotalaria pallida</name>
    <name type="common">Smooth rattlebox</name>
    <name type="synonym">Crotalaria striata</name>
    <dbReference type="NCBI Taxonomy" id="3830"/>
    <lineage>
        <taxon>Eukaryota</taxon>
        <taxon>Viridiplantae</taxon>
        <taxon>Streptophyta</taxon>
        <taxon>Embryophyta</taxon>
        <taxon>Tracheophyta</taxon>
        <taxon>Spermatophyta</taxon>
        <taxon>Magnoliopsida</taxon>
        <taxon>eudicotyledons</taxon>
        <taxon>Gunneridae</taxon>
        <taxon>Pentapetalae</taxon>
        <taxon>rosids</taxon>
        <taxon>fabids</taxon>
        <taxon>Fabales</taxon>
        <taxon>Fabaceae</taxon>
        <taxon>Papilionoideae</taxon>
        <taxon>50 kb inversion clade</taxon>
        <taxon>genistoids sensu lato</taxon>
        <taxon>core genistoids</taxon>
        <taxon>Crotalarieae</taxon>
        <taxon>Crotalaria</taxon>
    </lineage>
</organism>
<dbReference type="AlphaFoldDB" id="A0AAN9DUN8"/>
<accession>A0AAN9DUN8</accession>
<keyword evidence="1" id="KW-0472">Membrane</keyword>
<name>A0AAN9DUN8_CROPI</name>
<gene>
    <name evidence="2" type="ORF">RIF29_45413</name>
</gene>
<dbReference type="EMBL" id="JAYWIO010000036">
    <property type="protein sequence ID" value="KAK7236546.1"/>
    <property type="molecule type" value="Genomic_DNA"/>
</dbReference>
<feature type="transmembrane region" description="Helical" evidence="1">
    <location>
        <begin position="27"/>
        <end position="49"/>
    </location>
</feature>
<reference evidence="2 3" key="1">
    <citation type="submission" date="2024-01" db="EMBL/GenBank/DDBJ databases">
        <title>The genomes of 5 underutilized Papilionoideae crops provide insights into root nodulation and disease resistanc.</title>
        <authorList>
            <person name="Yuan L."/>
        </authorList>
    </citation>
    <scope>NUCLEOTIDE SEQUENCE [LARGE SCALE GENOMIC DNA]</scope>
    <source>
        <strain evidence="2">ZHUSHIDOU_FW_LH</strain>
        <tissue evidence="2">Leaf</tissue>
    </source>
</reference>
<evidence type="ECO:0000313" key="3">
    <source>
        <dbReference type="Proteomes" id="UP001372338"/>
    </source>
</evidence>
<protein>
    <submittedName>
        <fullName evidence="2">Uncharacterized protein</fullName>
    </submittedName>
</protein>
<keyword evidence="1" id="KW-0812">Transmembrane</keyword>